<name>A0AAD7SDD6_9TELE</name>
<sequence length="72" mass="8551">MVPLWERHGSHRGRLVSEEIFRATAARVRQATWRSNERSLLSDTRAGAHPWLCARCQRTMREPRHRFPAPRF</sequence>
<keyword evidence="2" id="KW-1185">Reference proteome</keyword>
<organism evidence="1 2">
    <name type="scientific">Aldrovandia affinis</name>
    <dbReference type="NCBI Taxonomy" id="143900"/>
    <lineage>
        <taxon>Eukaryota</taxon>
        <taxon>Metazoa</taxon>
        <taxon>Chordata</taxon>
        <taxon>Craniata</taxon>
        <taxon>Vertebrata</taxon>
        <taxon>Euteleostomi</taxon>
        <taxon>Actinopterygii</taxon>
        <taxon>Neopterygii</taxon>
        <taxon>Teleostei</taxon>
        <taxon>Notacanthiformes</taxon>
        <taxon>Halosauridae</taxon>
        <taxon>Aldrovandia</taxon>
    </lineage>
</organism>
<evidence type="ECO:0000313" key="2">
    <source>
        <dbReference type="Proteomes" id="UP001221898"/>
    </source>
</evidence>
<comment type="caution">
    <text evidence="1">The sequence shown here is derived from an EMBL/GenBank/DDBJ whole genome shotgun (WGS) entry which is preliminary data.</text>
</comment>
<dbReference type="EMBL" id="JAINUG010000076">
    <property type="protein sequence ID" value="KAJ8400505.1"/>
    <property type="molecule type" value="Genomic_DNA"/>
</dbReference>
<gene>
    <name evidence="1" type="ORF">AAFF_G00396290</name>
</gene>
<evidence type="ECO:0000313" key="1">
    <source>
        <dbReference type="EMBL" id="KAJ8400505.1"/>
    </source>
</evidence>
<proteinExistence type="predicted"/>
<protein>
    <submittedName>
        <fullName evidence="1">Uncharacterized protein</fullName>
    </submittedName>
</protein>
<reference evidence="1" key="1">
    <citation type="journal article" date="2023" name="Science">
        <title>Genome structures resolve the early diversification of teleost fishes.</title>
        <authorList>
            <person name="Parey E."/>
            <person name="Louis A."/>
            <person name="Montfort J."/>
            <person name="Bouchez O."/>
            <person name="Roques C."/>
            <person name="Iampietro C."/>
            <person name="Lluch J."/>
            <person name="Castinel A."/>
            <person name="Donnadieu C."/>
            <person name="Desvignes T."/>
            <person name="Floi Bucao C."/>
            <person name="Jouanno E."/>
            <person name="Wen M."/>
            <person name="Mejri S."/>
            <person name="Dirks R."/>
            <person name="Jansen H."/>
            <person name="Henkel C."/>
            <person name="Chen W.J."/>
            <person name="Zahm M."/>
            <person name="Cabau C."/>
            <person name="Klopp C."/>
            <person name="Thompson A.W."/>
            <person name="Robinson-Rechavi M."/>
            <person name="Braasch I."/>
            <person name="Lecointre G."/>
            <person name="Bobe J."/>
            <person name="Postlethwait J.H."/>
            <person name="Berthelot C."/>
            <person name="Roest Crollius H."/>
            <person name="Guiguen Y."/>
        </authorList>
    </citation>
    <scope>NUCLEOTIDE SEQUENCE</scope>
    <source>
        <strain evidence="1">NC1722</strain>
    </source>
</reference>
<dbReference type="Proteomes" id="UP001221898">
    <property type="component" value="Unassembled WGS sequence"/>
</dbReference>
<dbReference type="AlphaFoldDB" id="A0AAD7SDD6"/>
<accession>A0AAD7SDD6</accession>